<dbReference type="InterPro" id="IPR050248">
    <property type="entry name" value="Polysacc_deacetylase_ArnD"/>
</dbReference>
<keyword evidence="1" id="KW-1133">Transmembrane helix</keyword>
<evidence type="ECO:0000313" key="3">
    <source>
        <dbReference type="EMBL" id="XCI27464.1"/>
    </source>
</evidence>
<dbReference type="PANTHER" id="PTHR10587">
    <property type="entry name" value="GLYCOSYL TRANSFERASE-RELATED"/>
    <property type="match status" value="1"/>
</dbReference>
<evidence type="ECO:0000259" key="2">
    <source>
        <dbReference type="PROSITE" id="PS51677"/>
    </source>
</evidence>
<feature type="transmembrane region" description="Helical" evidence="1">
    <location>
        <begin position="12"/>
        <end position="33"/>
    </location>
</feature>
<sequence>MAIYIKTLRFKTLITVVLIKVFLILLIVGASFYSSVSTVNANVVFGDFNLGGVKKDEVENYLRSVASNYEREPKSAYIDPETQSLIPHLNGFELNIEKTAEKIINSSKGEKVIPYLNTIEPEKTIEDYADVPIYQGHPSKKMVSFVINVSWGTEYLLEMLDILKEHECKANFFLVGKWAEKNTQIVDKIQKQGHVIGNHGYSDPYMSKISDDKIIEEINKTNEAIYKATGKKANFFSPPYGEKEKRIFQVAHKEGMTNVLWSLDTIDWQRPGSENMSNRIIENIHNGAIILMHPTEQTPLALEMMIEGIKEKGYEIVHMDRMLCPDFQKEDITKIDQNF</sequence>
<accession>A0AAU8HNU5</accession>
<dbReference type="CDD" id="cd10950">
    <property type="entry name" value="CE4_BsYlxY_like"/>
    <property type="match status" value="1"/>
</dbReference>
<dbReference type="InterPro" id="IPR022029">
    <property type="entry name" value="YoaR-like_PG-bd"/>
</dbReference>
<dbReference type="RefSeq" id="WP_353892042.1">
    <property type="nucleotide sequence ID" value="NZ_CP159485.1"/>
</dbReference>
<dbReference type="InterPro" id="IPR011330">
    <property type="entry name" value="Glyco_hydro/deAcase_b/a-brl"/>
</dbReference>
<dbReference type="Pfam" id="PF01522">
    <property type="entry name" value="Polysacc_deac_1"/>
    <property type="match status" value="1"/>
</dbReference>
<evidence type="ECO:0000256" key="1">
    <source>
        <dbReference type="SAM" id="Phobius"/>
    </source>
</evidence>
<feature type="domain" description="NodB homology" evidence="2">
    <location>
        <begin position="141"/>
        <end position="317"/>
    </location>
</feature>
<dbReference type="PANTHER" id="PTHR10587:SF80">
    <property type="entry name" value="CHITOOLIGOSACCHARIDE DEACETYLASE"/>
    <property type="match status" value="1"/>
</dbReference>
<dbReference type="Pfam" id="PF12229">
    <property type="entry name" value="PG_binding_4"/>
    <property type="match status" value="1"/>
</dbReference>
<dbReference type="EMBL" id="CP159485">
    <property type="protein sequence ID" value="XCI27464.1"/>
    <property type="molecule type" value="Genomic_DNA"/>
</dbReference>
<dbReference type="GO" id="GO:0016020">
    <property type="term" value="C:membrane"/>
    <property type="evidence" value="ECO:0007669"/>
    <property type="project" value="TreeGrafter"/>
</dbReference>
<dbReference type="SUPFAM" id="SSF88713">
    <property type="entry name" value="Glycoside hydrolase/deacetylase"/>
    <property type="match status" value="1"/>
</dbReference>
<dbReference type="PROSITE" id="PS51677">
    <property type="entry name" value="NODB"/>
    <property type="match status" value="1"/>
</dbReference>
<reference evidence="3" key="2">
    <citation type="submission" date="2024-06" db="EMBL/GenBank/DDBJ databases">
        <authorList>
            <person name="Petrova K.O."/>
            <person name="Toshchakov S.V."/>
            <person name="Boltjanskaja Y.V."/>
            <person name="Kevbrin V.V."/>
        </authorList>
    </citation>
    <scope>NUCLEOTIDE SEQUENCE</scope>
    <source>
        <strain evidence="3">Z-710</strain>
    </source>
</reference>
<dbReference type="Gene3D" id="3.20.20.370">
    <property type="entry name" value="Glycoside hydrolase/deacetylase"/>
    <property type="match status" value="1"/>
</dbReference>
<dbReference type="AlphaFoldDB" id="A0AAU8HNU5"/>
<protein>
    <submittedName>
        <fullName evidence="3">Polysaccharide deacetylase family protein</fullName>
    </submittedName>
</protein>
<name>A0AAU8HNU5_9FIRM</name>
<keyword evidence="1" id="KW-0472">Membrane</keyword>
<dbReference type="GO" id="GO:0005975">
    <property type="term" value="P:carbohydrate metabolic process"/>
    <property type="evidence" value="ECO:0007669"/>
    <property type="project" value="InterPro"/>
</dbReference>
<organism evidence="3">
    <name type="scientific">Proteinivorax hydrogeniformans</name>
    <dbReference type="NCBI Taxonomy" id="1826727"/>
    <lineage>
        <taxon>Bacteria</taxon>
        <taxon>Bacillati</taxon>
        <taxon>Bacillota</taxon>
        <taxon>Clostridia</taxon>
        <taxon>Eubacteriales</taxon>
        <taxon>Proteinivoracaceae</taxon>
        <taxon>Proteinivorax</taxon>
    </lineage>
</organism>
<keyword evidence="1" id="KW-0812">Transmembrane</keyword>
<dbReference type="InterPro" id="IPR002509">
    <property type="entry name" value="NODB_dom"/>
</dbReference>
<gene>
    <name evidence="3" type="ORF">PRVXH_001364</name>
</gene>
<reference evidence="3" key="1">
    <citation type="journal article" date="2018" name="Antonie Van Leeuwenhoek">
        <title>Proteinivorax hydrogeniformans sp. nov., an anaerobic, haloalkaliphilic bacterium fermenting proteinaceous compounds with high hydrogen production.</title>
        <authorList>
            <person name="Boltyanskaya Y."/>
            <person name="Detkova E."/>
            <person name="Pimenov N."/>
            <person name="Kevbrin V."/>
        </authorList>
    </citation>
    <scope>NUCLEOTIDE SEQUENCE</scope>
    <source>
        <strain evidence="3">Z-710</strain>
    </source>
</reference>
<dbReference type="GO" id="GO:0016810">
    <property type="term" value="F:hydrolase activity, acting on carbon-nitrogen (but not peptide) bonds"/>
    <property type="evidence" value="ECO:0007669"/>
    <property type="project" value="InterPro"/>
</dbReference>
<proteinExistence type="predicted"/>